<accession>A0ABP7Y6W4</accession>
<reference evidence="2" key="1">
    <citation type="journal article" date="2019" name="Int. J. Syst. Evol. Microbiol.">
        <title>The Global Catalogue of Microorganisms (GCM) 10K type strain sequencing project: providing services to taxonomists for standard genome sequencing and annotation.</title>
        <authorList>
            <consortium name="The Broad Institute Genomics Platform"/>
            <consortium name="The Broad Institute Genome Sequencing Center for Infectious Disease"/>
            <person name="Wu L."/>
            <person name="Ma J."/>
        </authorList>
    </citation>
    <scope>NUCLEOTIDE SEQUENCE [LARGE SCALE GENOMIC DNA]</scope>
    <source>
        <strain evidence="2">JCM 16704</strain>
    </source>
</reference>
<dbReference type="Pfam" id="PF16389">
    <property type="entry name" value="DUF4998"/>
    <property type="match status" value="1"/>
</dbReference>
<dbReference type="Proteomes" id="UP001500101">
    <property type="component" value="Unassembled WGS sequence"/>
</dbReference>
<name>A0ABP7Y6W4_9SPHI</name>
<organism evidence="1 2">
    <name type="scientific">Sphingobacterium kyonggiense</name>
    <dbReference type="NCBI Taxonomy" id="714075"/>
    <lineage>
        <taxon>Bacteria</taxon>
        <taxon>Pseudomonadati</taxon>
        <taxon>Bacteroidota</taxon>
        <taxon>Sphingobacteriia</taxon>
        <taxon>Sphingobacteriales</taxon>
        <taxon>Sphingobacteriaceae</taxon>
        <taxon>Sphingobacterium</taxon>
    </lineage>
</organism>
<evidence type="ECO:0008006" key="3">
    <source>
        <dbReference type="Google" id="ProtNLM"/>
    </source>
</evidence>
<proteinExistence type="predicted"/>
<protein>
    <recommendedName>
        <fullName evidence="3">DUF4998 domain-containing protein</fullName>
    </recommendedName>
</protein>
<keyword evidence="2" id="KW-1185">Reference proteome</keyword>
<evidence type="ECO:0000313" key="1">
    <source>
        <dbReference type="EMBL" id="GAA4131660.1"/>
    </source>
</evidence>
<gene>
    <name evidence="1" type="ORF">GCM10022216_01910</name>
</gene>
<sequence length="226" mass="25073">MKNTLKLIGLVALSLQIACSKTADYTKYLESGEIQYAAKPEKLKAYPGNERIKLQWFILSDQNITKAKVYWRNKSDSLEVPITRSAGIDTISVIIPLAEGSYSFDVVHLHADGVKSLAANTSSNSYGPSYISTLLNRGVNSHSFTPTNQGIVINWGPVEGTALGTKVNYININNDARQFVAAPTVNSSSYTRLLQNSTLEYRTMYKPDTLSIDTFYSPINYIPIKY</sequence>
<evidence type="ECO:0000313" key="2">
    <source>
        <dbReference type="Proteomes" id="UP001500101"/>
    </source>
</evidence>
<comment type="caution">
    <text evidence="1">The sequence shown here is derived from an EMBL/GenBank/DDBJ whole genome shotgun (WGS) entry which is preliminary data.</text>
</comment>
<dbReference type="EMBL" id="BAAAZI010000003">
    <property type="protein sequence ID" value="GAA4131660.1"/>
    <property type="molecule type" value="Genomic_DNA"/>
</dbReference>
<dbReference type="RefSeq" id="WP_344672816.1">
    <property type="nucleotide sequence ID" value="NZ_BAAAZI010000003.1"/>
</dbReference>